<keyword evidence="3" id="KW-1185">Reference proteome</keyword>
<evidence type="ECO:0000256" key="1">
    <source>
        <dbReference type="SAM" id="Phobius"/>
    </source>
</evidence>
<organism evidence="2 3">
    <name type="scientific">Priestia taiwanensis</name>
    <dbReference type="NCBI Taxonomy" id="1347902"/>
    <lineage>
        <taxon>Bacteria</taxon>
        <taxon>Bacillati</taxon>
        <taxon>Bacillota</taxon>
        <taxon>Bacilli</taxon>
        <taxon>Bacillales</taxon>
        <taxon>Bacillaceae</taxon>
        <taxon>Priestia</taxon>
    </lineage>
</organism>
<keyword evidence="1" id="KW-0472">Membrane</keyword>
<name>A0A917AV05_9BACI</name>
<accession>A0A917AV05</accession>
<dbReference type="Proteomes" id="UP000605259">
    <property type="component" value="Unassembled WGS sequence"/>
</dbReference>
<comment type="caution">
    <text evidence="2">The sequence shown here is derived from an EMBL/GenBank/DDBJ whole genome shotgun (WGS) entry which is preliminary data.</text>
</comment>
<evidence type="ECO:0000313" key="3">
    <source>
        <dbReference type="Proteomes" id="UP000605259"/>
    </source>
</evidence>
<dbReference type="RefSeq" id="WP_188389172.1">
    <property type="nucleotide sequence ID" value="NZ_BMFK01000002.1"/>
</dbReference>
<dbReference type="AlphaFoldDB" id="A0A917AV05"/>
<proteinExistence type="predicted"/>
<dbReference type="EMBL" id="BMFK01000002">
    <property type="protein sequence ID" value="GGE77415.1"/>
    <property type="molecule type" value="Genomic_DNA"/>
</dbReference>
<keyword evidence="1" id="KW-0812">Transmembrane</keyword>
<feature type="transmembrane region" description="Helical" evidence="1">
    <location>
        <begin position="7"/>
        <end position="35"/>
    </location>
</feature>
<keyword evidence="1" id="KW-1133">Transmembrane helix</keyword>
<gene>
    <name evidence="2" type="ORF">GCM10007140_28830</name>
</gene>
<evidence type="ECO:0000313" key="2">
    <source>
        <dbReference type="EMBL" id="GGE77415.1"/>
    </source>
</evidence>
<feature type="transmembrane region" description="Helical" evidence="1">
    <location>
        <begin position="55"/>
        <end position="82"/>
    </location>
</feature>
<reference evidence="2" key="1">
    <citation type="journal article" date="2014" name="Int. J. Syst. Evol. Microbiol.">
        <title>Complete genome sequence of Corynebacterium casei LMG S-19264T (=DSM 44701T), isolated from a smear-ripened cheese.</title>
        <authorList>
            <consortium name="US DOE Joint Genome Institute (JGI-PGF)"/>
            <person name="Walter F."/>
            <person name="Albersmeier A."/>
            <person name="Kalinowski J."/>
            <person name="Ruckert C."/>
        </authorList>
    </citation>
    <scope>NUCLEOTIDE SEQUENCE</scope>
    <source>
        <strain evidence="2">CGMCC 1.12698</strain>
    </source>
</reference>
<protein>
    <recommendedName>
        <fullName evidence="4">Flagellar basal body rod protein</fullName>
    </recommendedName>
</protein>
<sequence length="118" mass="12764">MKNFLLVVAAIVLGFIAIASLGGIIGIAIGAAIAYYSVKSFSKATSLPGKLGWGIVGLIGLSIALGNFPAIIGIGAIALLYYGYKEWKKDKQDDYHSSNTQDSFHNFEREWNELSKKH</sequence>
<reference evidence="2" key="2">
    <citation type="submission" date="2020-09" db="EMBL/GenBank/DDBJ databases">
        <authorList>
            <person name="Sun Q."/>
            <person name="Zhou Y."/>
        </authorList>
    </citation>
    <scope>NUCLEOTIDE SEQUENCE</scope>
    <source>
        <strain evidence="2">CGMCC 1.12698</strain>
    </source>
</reference>
<evidence type="ECO:0008006" key="4">
    <source>
        <dbReference type="Google" id="ProtNLM"/>
    </source>
</evidence>